<gene>
    <name evidence="1" type="ORF">Poly30_44230</name>
</gene>
<dbReference type="Proteomes" id="UP000320390">
    <property type="component" value="Chromosome"/>
</dbReference>
<evidence type="ECO:0000313" key="2">
    <source>
        <dbReference type="Proteomes" id="UP000320390"/>
    </source>
</evidence>
<proteinExistence type="predicted"/>
<organism evidence="1 2">
    <name type="scientific">Saltatorellus ferox</name>
    <dbReference type="NCBI Taxonomy" id="2528018"/>
    <lineage>
        <taxon>Bacteria</taxon>
        <taxon>Pseudomonadati</taxon>
        <taxon>Planctomycetota</taxon>
        <taxon>Planctomycetia</taxon>
        <taxon>Planctomycetia incertae sedis</taxon>
        <taxon>Saltatorellus</taxon>
    </lineage>
</organism>
<dbReference type="SUPFAM" id="SSF69318">
    <property type="entry name" value="Integrin alpha N-terminal domain"/>
    <property type="match status" value="1"/>
</dbReference>
<accession>A0A518EXQ8</accession>
<dbReference type="InterPro" id="IPR028994">
    <property type="entry name" value="Integrin_alpha_N"/>
</dbReference>
<reference evidence="1 2" key="1">
    <citation type="submission" date="2019-02" db="EMBL/GenBank/DDBJ databases">
        <title>Deep-cultivation of Planctomycetes and their phenomic and genomic characterization uncovers novel biology.</title>
        <authorList>
            <person name="Wiegand S."/>
            <person name="Jogler M."/>
            <person name="Boedeker C."/>
            <person name="Pinto D."/>
            <person name="Vollmers J."/>
            <person name="Rivas-Marin E."/>
            <person name="Kohn T."/>
            <person name="Peeters S.H."/>
            <person name="Heuer A."/>
            <person name="Rast P."/>
            <person name="Oberbeckmann S."/>
            <person name="Bunk B."/>
            <person name="Jeske O."/>
            <person name="Meyerdierks A."/>
            <person name="Storesund J.E."/>
            <person name="Kallscheuer N."/>
            <person name="Luecker S."/>
            <person name="Lage O.M."/>
            <person name="Pohl T."/>
            <person name="Merkel B.J."/>
            <person name="Hornburger P."/>
            <person name="Mueller R.-W."/>
            <person name="Bruemmer F."/>
            <person name="Labrenz M."/>
            <person name="Spormann A.M."/>
            <person name="Op den Camp H."/>
            <person name="Overmann J."/>
            <person name="Amann R."/>
            <person name="Jetten M.S.M."/>
            <person name="Mascher T."/>
            <person name="Medema M.H."/>
            <person name="Devos D.P."/>
            <person name="Kaster A.-K."/>
            <person name="Ovreas L."/>
            <person name="Rohde M."/>
            <person name="Galperin M.Y."/>
            <person name="Jogler C."/>
        </authorList>
    </citation>
    <scope>NUCLEOTIDE SEQUENCE [LARGE SCALE GENOMIC DNA]</scope>
    <source>
        <strain evidence="1 2">Poly30</strain>
    </source>
</reference>
<dbReference type="RefSeq" id="WP_145202260.1">
    <property type="nucleotide sequence ID" value="NZ_CP036434.1"/>
</dbReference>
<dbReference type="AlphaFoldDB" id="A0A518EXQ8"/>
<protein>
    <recommendedName>
        <fullName evidence="3">FG-GAP repeat protein</fullName>
    </recommendedName>
</protein>
<evidence type="ECO:0008006" key="3">
    <source>
        <dbReference type="Google" id="ProtNLM"/>
    </source>
</evidence>
<dbReference type="EMBL" id="CP036434">
    <property type="protein sequence ID" value="QDV08868.1"/>
    <property type="molecule type" value="Genomic_DNA"/>
</dbReference>
<sequence>MTLLASLLATAAMFPSADGELHAPVRLLGFDGEPLATPAPGYAAPAMRDLDGDGRGDLIVGLLPDGAFEVRRGLGELRFGPASPLIESEDTIVPGVW</sequence>
<evidence type="ECO:0000313" key="1">
    <source>
        <dbReference type="EMBL" id="QDV08868.1"/>
    </source>
</evidence>
<keyword evidence="2" id="KW-1185">Reference proteome</keyword>
<name>A0A518EXQ8_9BACT</name>